<dbReference type="PANTHER" id="PTHR30344">
    <property type="entry name" value="6-PHOSPHOGLUCONOLACTONASE-RELATED"/>
    <property type="match status" value="1"/>
</dbReference>
<dbReference type="SUPFAM" id="SSF51004">
    <property type="entry name" value="C-terminal (heme d1) domain of cytochrome cd1-nitrite reductase"/>
    <property type="match status" value="1"/>
</dbReference>
<dbReference type="InterPro" id="IPR015943">
    <property type="entry name" value="WD40/YVTN_repeat-like_dom_sf"/>
</dbReference>
<dbReference type="AlphaFoldDB" id="A0A0C1L0J5"/>
<evidence type="ECO:0008006" key="6">
    <source>
        <dbReference type="Google" id="ProtNLM"/>
    </source>
</evidence>
<protein>
    <recommendedName>
        <fullName evidence="6">3-carboxymuconate cyclase</fullName>
    </recommendedName>
</protein>
<keyword evidence="2" id="KW-0119">Carbohydrate metabolism</keyword>
<dbReference type="STRING" id="1349421.OI18_19205"/>
<dbReference type="GO" id="GO:0006006">
    <property type="term" value="P:glucose metabolic process"/>
    <property type="evidence" value="ECO:0007669"/>
    <property type="project" value="UniProtKB-KW"/>
</dbReference>
<reference evidence="4 5" key="1">
    <citation type="submission" date="2014-11" db="EMBL/GenBank/DDBJ databases">
        <title>Genome sequence of Flavihumibacter solisilvae 3-3.</title>
        <authorList>
            <person name="Zhou G."/>
            <person name="Li M."/>
            <person name="Wang G."/>
        </authorList>
    </citation>
    <scope>NUCLEOTIDE SEQUENCE [LARGE SCALE GENOMIC DNA]</scope>
    <source>
        <strain evidence="4 5">3-3</strain>
    </source>
</reference>
<evidence type="ECO:0000256" key="1">
    <source>
        <dbReference type="ARBA" id="ARBA00005564"/>
    </source>
</evidence>
<evidence type="ECO:0000256" key="2">
    <source>
        <dbReference type="ARBA" id="ARBA00022526"/>
    </source>
</evidence>
<dbReference type="GO" id="GO:0017057">
    <property type="term" value="F:6-phosphogluconolactonase activity"/>
    <property type="evidence" value="ECO:0007669"/>
    <property type="project" value="TreeGrafter"/>
</dbReference>
<comment type="similarity">
    <text evidence="1">Belongs to the cycloisomerase 2 family.</text>
</comment>
<dbReference type="InterPro" id="IPR050282">
    <property type="entry name" value="Cycloisomerase_2"/>
</dbReference>
<keyword evidence="5" id="KW-1185">Reference proteome</keyword>
<dbReference type="Proteomes" id="UP000031408">
    <property type="component" value="Unassembled WGS sequence"/>
</dbReference>
<feature type="chain" id="PRO_5002135110" description="3-carboxymuconate cyclase" evidence="3">
    <location>
        <begin position="20"/>
        <end position="374"/>
    </location>
</feature>
<dbReference type="EMBL" id="JSVC01000023">
    <property type="protein sequence ID" value="KIC93071.1"/>
    <property type="molecule type" value="Genomic_DNA"/>
</dbReference>
<accession>A0A0C1L0J5</accession>
<dbReference type="GO" id="GO:0005829">
    <property type="term" value="C:cytosol"/>
    <property type="evidence" value="ECO:0007669"/>
    <property type="project" value="TreeGrafter"/>
</dbReference>
<evidence type="ECO:0000256" key="3">
    <source>
        <dbReference type="SAM" id="SignalP"/>
    </source>
</evidence>
<dbReference type="OrthoDB" id="9790815at2"/>
<keyword evidence="3" id="KW-0732">Signal</keyword>
<organism evidence="4 5">
    <name type="scientific">Flavihumibacter solisilvae</name>
    <dbReference type="NCBI Taxonomy" id="1349421"/>
    <lineage>
        <taxon>Bacteria</taxon>
        <taxon>Pseudomonadati</taxon>
        <taxon>Bacteroidota</taxon>
        <taxon>Chitinophagia</taxon>
        <taxon>Chitinophagales</taxon>
        <taxon>Chitinophagaceae</taxon>
        <taxon>Flavihumibacter</taxon>
    </lineage>
</organism>
<gene>
    <name evidence="4" type="ORF">OI18_19205</name>
</gene>
<evidence type="ECO:0000313" key="4">
    <source>
        <dbReference type="EMBL" id="KIC93071.1"/>
    </source>
</evidence>
<sequence>MQRLFCLFTLIVITMTASAQEYFLFTGTYTTGSSEGIYVFRFNAADGSATPLDSARISQPSYLAVSHDGNFVYAVSETGGNTPGSISAFSFDKQSGKLTLLNTRTSFGDYPCYITVSPNRKWVIAGNYGSGNFVAYAINSDGSLSDNYQEIRHAGSGKDRSRQEGPHVHSTVFTPDNKFLLVSDLGLDRIMIYSFDESAKEKPLKAAKQSFAEAVPGSGPRHLSFHPNGRWLYLIEEMSGNVSSWQYKNGTLKRTNSIDAHAPGYKGDRGSADIHVSADGRFLYASNRYAANDIAIFSIDQKNGNLKYEGSQDVIGKKPRNFTLSPEGKYLLVANQETDDIRIFRKNPETGKLANTENIIHVGNPVCLQLYPVR</sequence>
<dbReference type="InterPro" id="IPR011048">
    <property type="entry name" value="Haem_d1_sf"/>
</dbReference>
<feature type="signal peptide" evidence="3">
    <location>
        <begin position="1"/>
        <end position="19"/>
    </location>
</feature>
<evidence type="ECO:0000313" key="5">
    <source>
        <dbReference type="Proteomes" id="UP000031408"/>
    </source>
</evidence>
<keyword evidence="2" id="KW-0313">Glucose metabolism</keyword>
<name>A0A0C1L0J5_9BACT</name>
<proteinExistence type="inferred from homology"/>
<comment type="caution">
    <text evidence="4">The sequence shown here is derived from an EMBL/GenBank/DDBJ whole genome shotgun (WGS) entry which is preliminary data.</text>
</comment>
<dbReference type="Gene3D" id="2.130.10.10">
    <property type="entry name" value="YVTN repeat-like/Quinoprotein amine dehydrogenase"/>
    <property type="match status" value="1"/>
</dbReference>
<dbReference type="Pfam" id="PF10282">
    <property type="entry name" value="Lactonase"/>
    <property type="match status" value="1"/>
</dbReference>
<dbReference type="FunFam" id="2.130.10.10:FF:000306">
    <property type="entry name" value="3-carboxymuconate cyclase"/>
    <property type="match status" value="1"/>
</dbReference>
<dbReference type="PANTHER" id="PTHR30344:SF1">
    <property type="entry name" value="6-PHOSPHOGLUCONOLACTONASE"/>
    <property type="match status" value="1"/>
</dbReference>
<dbReference type="InterPro" id="IPR019405">
    <property type="entry name" value="Lactonase_7-beta_prop"/>
</dbReference>